<feature type="region of interest" description="Disordered" evidence="1">
    <location>
        <begin position="1"/>
        <end position="25"/>
    </location>
</feature>
<reference evidence="2" key="1">
    <citation type="submission" date="2018-02" db="EMBL/GenBank/DDBJ databases">
        <authorList>
            <person name="Cohen D.B."/>
            <person name="Kent A.D."/>
        </authorList>
    </citation>
    <scope>NUCLEOTIDE SEQUENCE</scope>
</reference>
<dbReference type="PANTHER" id="PTHR31115:SF3">
    <property type="entry name" value="EXPRESSED PROTEIN"/>
    <property type="match status" value="1"/>
</dbReference>
<evidence type="ECO:0000313" key="2">
    <source>
        <dbReference type="EMBL" id="SPD12717.1"/>
    </source>
</evidence>
<dbReference type="PANTHER" id="PTHR31115">
    <property type="entry name" value="OS05G0107300 PROTEIN"/>
    <property type="match status" value="1"/>
</dbReference>
<feature type="region of interest" description="Disordered" evidence="1">
    <location>
        <begin position="275"/>
        <end position="310"/>
    </location>
</feature>
<proteinExistence type="predicted"/>
<dbReference type="EMBL" id="OIVN01003657">
    <property type="protein sequence ID" value="SPD12717.1"/>
    <property type="molecule type" value="Genomic_DNA"/>
</dbReference>
<organism evidence="2">
    <name type="scientific">Fagus sylvatica</name>
    <name type="common">Beechnut</name>
    <dbReference type="NCBI Taxonomy" id="28930"/>
    <lineage>
        <taxon>Eukaryota</taxon>
        <taxon>Viridiplantae</taxon>
        <taxon>Streptophyta</taxon>
        <taxon>Embryophyta</taxon>
        <taxon>Tracheophyta</taxon>
        <taxon>Spermatophyta</taxon>
        <taxon>Magnoliopsida</taxon>
        <taxon>eudicotyledons</taxon>
        <taxon>Gunneridae</taxon>
        <taxon>Pentapetalae</taxon>
        <taxon>rosids</taxon>
        <taxon>fabids</taxon>
        <taxon>Fagales</taxon>
        <taxon>Fagaceae</taxon>
        <taxon>Fagus</taxon>
    </lineage>
</organism>
<feature type="region of interest" description="Disordered" evidence="1">
    <location>
        <begin position="159"/>
        <end position="178"/>
    </location>
</feature>
<evidence type="ECO:0000256" key="1">
    <source>
        <dbReference type="SAM" id="MobiDB-lite"/>
    </source>
</evidence>
<protein>
    <submittedName>
        <fullName evidence="2">Uncharacterized protein</fullName>
    </submittedName>
</protein>
<accession>A0A2N9HEF0</accession>
<name>A0A2N9HEF0_FAGSY</name>
<feature type="compositionally biased region" description="Polar residues" evidence="1">
    <location>
        <begin position="168"/>
        <end position="178"/>
    </location>
</feature>
<sequence>MATSSKFDLPSGSPDRPLYTSGQRGSHIVAQLDRAGSFRESMENPILSSLPNMSRSSSTVTQGDVLNFFRCMRFDPKMLVAEHKSTRQMDFKRHVSFAVGISPDDSPSASLKGKLLPSPLTDEIKRVKAGLHESNVKARERVKIFYEALSVFNKFFPSVPSKKRSRSEGFSNDRSSVLSNDRSVLGPSIGKIGIQSLAITSGFELEQQKSEERTKNTVTNKRTRTSLLDVRSNALVRQSGTIDRDREMLRIANGGAVQAEDRTLNIGVDGWEKSKMKKKRSGIKPDVSPSARLKRSDGNSQGGQTAGNAGRLPPLVAKIFSLNVAALQLTFCL</sequence>
<dbReference type="AlphaFoldDB" id="A0A2N9HEF0"/>
<gene>
    <name evidence="2" type="ORF">FSB_LOCUS40599</name>
</gene>